<dbReference type="EMBL" id="PQXH01000282">
    <property type="protein sequence ID" value="TGO07390.1"/>
    <property type="molecule type" value="Genomic_DNA"/>
</dbReference>
<dbReference type="Pfam" id="PF08241">
    <property type="entry name" value="Methyltransf_11"/>
    <property type="match status" value="1"/>
</dbReference>
<dbReference type="Gene3D" id="3.40.50.150">
    <property type="entry name" value="Vaccinia Virus protein VP39"/>
    <property type="match status" value="1"/>
</dbReference>
<dbReference type="AlphaFoldDB" id="A0A4Z1E7M9"/>
<proteinExistence type="predicted"/>
<dbReference type="GO" id="GO:0008757">
    <property type="term" value="F:S-adenosylmethionine-dependent methyltransferase activity"/>
    <property type="evidence" value="ECO:0007669"/>
    <property type="project" value="InterPro"/>
</dbReference>
<dbReference type="CDD" id="cd02440">
    <property type="entry name" value="AdoMet_MTases"/>
    <property type="match status" value="1"/>
</dbReference>
<keyword evidence="3" id="KW-1185">Reference proteome</keyword>
<dbReference type="SUPFAM" id="SSF53335">
    <property type="entry name" value="S-adenosyl-L-methionine-dependent methyltransferases"/>
    <property type="match status" value="1"/>
</dbReference>
<gene>
    <name evidence="2" type="ORF">BTUL_0284g00050</name>
</gene>
<dbReference type="InterPro" id="IPR013216">
    <property type="entry name" value="Methyltransf_11"/>
</dbReference>
<accession>A0A4Z1E7M9</accession>
<comment type="caution">
    <text evidence="2">The sequence shown here is derived from an EMBL/GenBank/DDBJ whole genome shotgun (WGS) entry which is preliminary data.</text>
</comment>
<evidence type="ECO:0000313" key="3">
    <source>
        <dbReference type="Proteomes" id="UP000297777"/>
    </source>
</evidence>
<organism evidence="2 3">
    <name type="scientific">Botrytis tulipae</name>
    <dbReference type="NCBI Taxonomy" id="87230"/>
    <lineage>
        <taxon>Eukaryota</taxon>
        <taxon>Fungi</taxon>
        <taxon>Dikarya</taxon>
        <taxon>Ascomycota</taxon>
        <taxon>Pezizomycotina</taxon>
        <taxon>Leotiomycetes</taxon>
        <taxon>Helotiales</taxon>
        <taxon>Sclerotiniaceae</taxon>
        <taxon>Botrytis</taxon>
    </lineage>
</organism>
<dbReference type="OrthoDB" id="2013972at2759"/>
<evidence type="ECO:0000313" key="2">
    <source>
        <dbReference type="EMBL" id="TGO07390.1"/>
    </source>
</evidence>
<evidence type="ECO:0000259" key="1">
    <source>
        <dbReference type="Pfam" id="PF08241"/>
    </source>
</evidence>
<dbReference type="InterPro" id="IPR029063">
    <property type="entry name" value="SAM-dependent_MTases_sf"/>
</dbReference>
<name>A0A4Z1E7M9_9HELO</name>
<sequence>MSETHTMPIKELFVPKQMISKTMALYKELTGDSSIDAAAHTITHLLPPFTADAIIQDNGCGTGEVTKAIMESHPPEVSHSRKLAVEANFTPTQSLTFPDHYFTHLFSNFFTSHLNDNHDPAAKQVYRTLKSGGIAIVSRWAAMAHGEPIKRAHLGTRGPVIPFPIAMPTQWYGQDALRNFYIIGGFKGEDINITTCNVSIEAKDLRRLMSATWSFWGAS</sequence>
<protein>
    <recommendedName>
        <fullName evidence="1">Methyltransferase type 11 domain-containing protein</fullName>
    </recommendedName>
</protein>
<feature type="domain" description="Methyltransferase type 11" evidence="1">
    <location>
        <begin position="58"/>
        <end position="137"/>
    </location>
</feature>
<dbReference type="Proteomes" id="UP000297777">
    <property type="component" value="Unassembled WGS sequence"/>
</dbReference>
<reference evidence="2 3" key="1">
    <citation type="submission" date="2017-12" db="EMBL/GenBank/DDBJ databases">
        <title>Comparative genomics of Botrytis spp.</title>
        <authorList>
            <person name="Valero-Jimenez C.A."/>
            <person name="Tapia P."/>
            <person name="Veloso J."/>
            <person name="Silva-Moreno E."/>
            <person name="Staats M."/>
            <person name="Valdes J.H."/>
            <person name="Van Kan J.A.L."/>
        </authorList>
    </citation>
    <scope>NUCLEOTIDE SEQUENCE [LARGE SCALE GENOMIC DNA]</scope>
    <source>
        <strain evidence="2 3">Bt9001</strain>
    </source>
</reference>